<dbReference type="RefSeq" id="XP_041446552.1">
    <property type="nucleotide sequence ID" value="XM_041590618.1"/>
</dbReference>
<feature type="domain" description="Fibronectin type-III" evidence="1">
    <location>
        <begin position="729"/>
        <end position="815"/>
    </location>
</feature>
<protein>
    <submittedName>
        <fullName evidence="3">Fibronectin type III domain-containing protein 7-like</fullName>
    </submittedName>
</protein>
<name>A0A8J1MXN7_XENLA</name>
<sequence>MCGRIYRVTVSAINAKCSSPLSAPANLTTVPCQPQNVTAHIDCSRSVAHISWDSAPGALHYTSTLRTSEGTELMCNSTDLTCEINGLQCGQVYTVTVMAFNDYCASTPSFPVDLHSVPCVPSEVHPEVSCESNIATVQWAVAKGAVNYTVTVTGPLTEKYHCQTANTSCGFPQLSCGLEYNALVVAVGHTCSSDESAVAIFHTVPCRTTDLNMQYKCNDDKAELSWKAALGALGYTATVSTQGIEIVNCSTRETSCIIDGIKCGQIYTMTVETFGVNCNNNVTSTVTFPTAPCVPEQQPPQFSCDTNTASLSWGRTLGAARYISNVTAPNVETLTCETNDMTCNITDFHCGQVYTATVSGINTQCRSLQSLPTTVVTVPCQPQNVTAKIDCTSFAASVSWDIAPGALRYSATLKASGGEKLMCNSTELGCQVKNLQCGQIYAVTVTAFNELCQSVSSSPIELESAPCAPENVIAVTDSALNTVTLSWDEVVSAQSFTSYLTGPDNWIKTCSNTLPTCNITGLPCGLELSATVSAANSQCVGPLSNPVKVISGPCTLLNVIAEIDCVSNTGLVSWDSSPGAENYKAIANGTAEDFHTCNSTSTSCDFIGLKCGTTYSVVVIAANENSSSQPSSPVELKTAPCVPVQNPPQITCGTNVATLSWTKSLGADSYNCSVTAHEEKTHFCSTENQECSINGLMCGRIYRVTVSAINAKCSSPLSAPANLTTVPCQPQNVTAHIDCSRSVAHISWDSAPGALHYTSTLRTSEGTELMCNSTDLTCEINGLQCGQVYTVTVMAFNDYCASTPSFPVDLHSVPCVPSEVHPEVSCESNIATVQWAVAKGAVNYTVTVTGPLTEKYHCQTANTSCSFPQLSCGLEYNSLVVAVGHTHVAVMKVPWLYFILFHVERQT</sequence>
<dbReference type="Gene3D" id="2.60.40.10">
    <property type="entry name" value="Immunoglobulins"/>
    <property type="match status" value="6"/>
</dbReference>
<dbReference type="PROSITE" id="PS50853">
    <property type="entry name" value="FN3"/>
    <property type="match status" value="5"/>
</dbReference>
<dbReference type="KEGG" id="xla:108713550"/>
<feature type="domain" description="Fibronectin type-III" evidence="1">
    <location>
        <begin position="381"/>
        <end position="467"/>
    </location>
</feature>
<reference evidence="3" key="1">
    <citation type="submission" date="2025-08" db="UniProtKB">
        <authorList>
            <consortium name="RefSeq"/>
        </authorList>
    </citation>
    <scope>IDENTIFICATION</scope>
    <source>
        <strain evidence="3">J_2021</strain>
        <tissue evidence="3">Erythrocytes</tissue>
    </source>
</reference>
<dbReference type="PANTHER" id="PTHR47135:SF3">
    <property type="entry name" value="FIBRONECTIN TYPE-III DOMAIN-CONTAINING PROTEIN"/>
    <property type="match status" value="1"/>
</dbReference>
<gene>
    <name evidence="3" type="primary">LOC108713550</name>
</gene>
<dbReference type="SUPFAM" id="SSF49265">
    <property type="entry name" value="Fibronectin type III"/>
    <property type="match status" value="7"/>
</dbReference>
<dbReference type="AlphaFoldDB" id="A0A8J1MXN7"/>
<dbReference type="OrthoDB" id="9908419at2759"/>
<dbReference type="InterPro" id="IPR003961">
    <property type="entry name" value="FN3_dom"/>
</dbReference>
<feature type="domain" description="Fibronectin type-III" evidence="1">
    <location>
        <begin position="643"/>
        <end position="728"/>
    </location>
</feature>
<proteinExistence type="predicted"/>
<dbReference type="GeneID" id="108713550"/>
<evidence type="ECO:0000259" key="1">
    <source>
        <dbReference type="PROSITE" id="PS50853"/>
    </source>
</evidence>
<dbReference type="PANTHER" id="PTHR47135">
    <property type="entry name" value="FIBRONECTIN TYPE III DOMAIN-CONTAINING PROTEIN 7"/>
    <property type="match status" value="1"/>
</dbReference>
<dbReference type="CDD" id="cd00063">
    <property type="entry name" value="FN3"/>
    <property type="match status" value="4"/>
</dbReference>
<feature type="domain" description="Fibronectin type-III" evidence="1">
    <location>
        <begin position="553"/>
        <end position="641"/>
    </location>
</feature>
<keyword evidence="2" id="KW-1185">Reference proteome</keyword>
<dbReference type="SMART" id="SM00060">
    <property type="entry name" value="FN3"/>
    <property type="match status" value="8"/>
</dbReference>
<feature type="domain" description="Fibronectin type-III" evidence="1">
    <location>
        <begin position="33"/>
        <end position="119"/>
    </location>
</feature>
<evidence type="ECO:0000313" key="3">
    <source>
        <dbReference type="RefSeq" id="XP_041446552.1"/>
    </source>
</evidence>
<dbReference type="InterPro" id="IPR013783">
    <property type="entry name" value="Ig-like_fold"/>
</dbReference>
<accession>A0A8J1MXN7</accession>
<dbReference type="Proteomes" id="UP000186698">
    <property type="component" value="Chromosome 4L"/>
</dbReference>
<evidence type="ECO:0000313" key="2">
    <source>
        <dbReference type="Proteomes" id="UP000186698"/>
    </source>
</evidence>
<organism evidence="2 3">
    <name type="scientific">Xenopus laevis</name>
    <name type="common">African clawed frog</name>
    <dbReference type="NCBI Taxonomy" id="8355"/>
    <lineage>
        <taxon>Eukaryota</taxon>
        <taxon>Metazoa</taxon>
        <taxon>Chordata</taxon>
        <taxon>Craniata</taxon>
        <taxon>Vertebrata</taxon>
        <taxon>Euteleostomi</taxon>
        <taxon>Amphibia</taxon>
        <taxon>Batrachia</taxon>
        <taxon>Anura</taxon>
        <taxon>Pipoidea</taxon>
        <taxon>Pipidae</taxon>
        <taxon>Xenopodinae</taxon>
        <taxon>Xenopus</taxon>
        <taxon>Xenopus</taxon>
    </lineage>
</organism>
<dbReference type="InterPro" id="IPR036116">
    <property type="entry name" value="FN3_sf"/>
</dbReference>